<reference evidence="1" key="1">
    <citation type="submission" date="2014-09" db="EMBL/GenBank/DDBJ databases">
        <authorList>
            <person name="Magalhaes I.L.F."/>
            <person name="Oliveira U."/>
            <person name="Santos F.R."/>
            <person name="Vidigal T.H.D.A."/>
            <person name="Brescovit A.D."/>
            <person name="Santos A.J."/>
        </authorList>
    </citation>
    <scope>NUCLEOTIDE SEQUENCE</scope>
    <source>
        <tissue evidence="1">Shoot tissue taken approximately 20 cm above the soil surface</tissue>
    </source>
</reference>
<name>A0A0A9HB48_ARUDO</name>
<dbReference type="EMBL" id="GBRH01163471">
    <property type="protein sequence ID" value="JAE34425.1"/>
    <property type="molecule type" value="Transcribed_RNA"/>
</dbReference>
<accession>A0A0A9HB48</accession>
<protein>
    <submittedName>
        <fullName evidence="1">Uncharacterized protein</fullName>
    </submittedName>
</protein>
<evidence type="ECO:0000313" key="1">
    <source>
        <dbReference type="EMBL" id="JAE34425.1"/>
    </source>
</evidence>
<proteinExistence type="predicted"/>
<dbReference type="EMBL" id="GBRH01203719">
    <property type="protein sequence ID" value="JAD94176.1"/>
    <property type="molecule type" value="Transcribed_RNA"/>
</dbReference>
<sequence>MFPWGTSAIPMGWRGLRTSSSICFSMLARNIQ</sequence>
<reference evidence="1" key="2">
    <citation type="journal article" date="2015" name="Data Brief">
        <title>Shoot transcriptome of the giant reed, Arundo donax.</title>
        <authorList>
            <person name="Barrero R.A."/>
            <person name="Guerrero F.D."/>
            <person name="Moolhuijzen P."/>
            <person name="Goolsby J.A."/>
            <person name="Tidwell J."/>
            <person name="Bellgard S.E."/>
            <person name="Bellgard M.I."/>
        </authorList>
    </citation>
    <scope>NUCLEOTIDE SEQUENCE</scope>
    <source>
        <tissue evidence="1">Shoot tissue taken approximately 20 cm above the soil surface</tissue>
    </source>
</reference>
<organism evidence="1">
    <name type="scientific">Arundo donax</name>
    <name type="common">Giant reed</name>
    <name type="synonym">Donax arundinaceus</name>
    <dbReference type="NCBI Taxonomy" id="35708"/>
    <lineage>
        <taxon>Eukaryota</taxon>
        <taxon>Viridiplantae</taxon>
        <taxon>Streptophyta</taxon>
        <taxon>Embryophyta</taxon>
        <taxon>Tracheophyta</taxon>
        <taxon>Spermatophyta</taxon>
        <taxon>Magnoliopsida</taxon>
        <taxon>Liliopsida</taxon>
        <taxon>Poales</taxon>
        <taxon>Poaceae</taxon>
        <taxon>PACMAD clade</taxon>
        <taxon>Arundinoideae</taxon>
        <taxon>Arundineae</taxon>
        <taxon>Arundo</taxon>
    </lineage>
</organism>
<dbReference type="AlphaFoldDB" id="A0A0A9HB48"/>